<keyword evidence="1" id="KW-1133">Transmembrane helix</keyword>
<accession>A0A8J2KQZ0</accession>
<dbReference type="Proteomes" id="UP000708208">
    <property type="component" value="Unassembled WGS sequence"/>
</dbReference>
<reference evidence="2" key="1">
    <citation type="submission" date="2021-06" db="EMBL/GenBank/DDBJ databases">
        <authorList>
            <person name="Hodson N. C."/>
            <person name="Mongue J. A."/>
            <person name="Jaron S. K."/>
        </authorList>
    </citation>
    <scope>NUCLEOTIDE SEQUENCE</scope>
</reference>
<evidence type="ECO:0000256" key="1">
    <source>
        <dbReference type="SAM" id="Phobius"/>
    </source>
</evidence>
<protein>
    <submittedName>
        <fullName evidence="2">Uncharacterized protein</fullName>
    </submittedName>
</protein>
<keyword evidence="1" id="KW-0472">Membrane</keyword>
<comment type="caution">
    <text evidence="2">The sequence shown here is derived from an EMBL/GenBank/DDBJ whole genome shotgun (WGS) entry which is preliminary data.</text>
</comment>
<keyword evidence="3" id="KW-1185">Reference proteome</keyword>
<name>A0A8J2KQZ0_9HEXA</name>
<feature type="transmembrane region" description="Helical" evidence="1">
    <location>
        <begin position="35"/>
        <end position="55"/>
    </location>
</feature>
<evidence type="ECO:0000313" key="2">
    <source>
        <dbReference type="EMBL" id="CAG7730480.1"/>
    </source>
</evidence>
<organism evidence="2 3">
    <name type="scientific">Allacma fusca</name>
    <dbReference type="NCBI Taxonomy" id="39272"/>
    <lineage>
        <taxon>Eukaryota</taxon>
        <taxon>Metazoa</taxon>
        <taxon>Ecdysozoa</taxon>
        <taxon>Arthropoda</taxon>
        <taxon>Hexapoda</taxon>
        <taxon>Collembola</taxon>
        <taxon>Symphypleona</taxon>
        <taxon>Sminthuridae</taxon>
        <taxon>Allacma</taxon>
    </lineage>
</organism>
<dbReference type="AlphaFoldDB" id="A0A8J2KQZ0"/>
<keyword evidence="1" id="KW-0812">Transmembrane</keyword>
<proteinExistence type="predicted"/>
<sequence length="143" mass="16390">MNSFAFGFSTSLLVWTTSSICNVIAKWIGSSTFRVPGILLSVIMSLFLVFLYARWWTKKTSLLFYAAFFPNLVLVSYDFLSFVDLWMNPSKGFISEYFDMDEPLIHNSWMIGIIIFDAFILGAANYLVLYLIHSGLVLLVFIH</sequence>
<gene>
    <name evidence="2" type="ORF">AFUS01_LOCUS19123</name>
</gene>
<dbReference type="EMBL" id="CAJVCH010195138">
    <property type="protein sequence ID" value="CAG7730480.1"/>
    <property type="molecule type" value="Genomic_DNA"/>
</dbReference>
<feature type="transmembrane region" description="Helical" evidence="1">
    <location>
        <begin position="62"/>
        <end position="83"/>
    </location>
</feature>
<feature type="transmembrane region" description="Helical" evidence="1">
    <location>
        <begin position="109"/>
        <end position="142"/>
    </location>
</feature>
<evidence type="ECO:0000313" key="3">
    <source>
        <dbReference type="Proteomes" id="UP000708208"/>
    </source>
</evidence>